<feature type="domain" description="Polysaccharide biosynthesis protein CapD-like" evidence="3">
    <location>
        <begin position="289"/>
        <end position="571"/>
    </location>
</feature>
<dbReference type="AlphaFoldDB" id="A0AA42CH79"/>
<dbReference type="RefSeq" id="WP_282583329.1">
    <property type="nucleotide sequence ID" value="NZ_JAMOIM010000001.1"/>
</dbReference>
<keyword evidence="2" id="KW-0812">Transmembrane</keyword>
<proteinExistence type="inferred from homology"/>
<evidence type="ECO:0000313" key="5">
    <source>
        <dbReference type="Proteomes" id="UP001165667"/>
    </source>
</evidence>
<dbReference type="InterPro" id="IPR051203">
    <property type="entry name" value="Polysaccharide_Synthase-Rel"/>
</dbReference>
<comment type="similarity">
    <text evidence="1">Belongs to the polysaccharide synthase family.</text>
</comment>
<organism evidence="4 5">
    <name type="scientific">Lichenifustis flavocetrariae</name>
    <dbReference type="NCBI Taxonomy" id="2949735"/>
    <lineage>
        <taxon>Bacteria</taxon>
        <taxon>Pseudomonadati</taxon>
        <taxon>Pseudomonadota</taxon>
        <taxon>Alphaproteobacteria</taxon>
        <taxon>Hyphomicrobiales</taxon>
        <taxon>Lichenihabitantaceae</taxon>
        <taxon>Lichenifustis</taxon>
    </lineage>
</organism>
<dbReference type="SUPFAM" id="SSF51735">
    <property type="entry name" value="NAD(P)-binding Rossmann-fold domains"/>
    <property type="match status" value="1"/>
</dbReference>
<evidence type="ECO:0000256" key="1">
    <source>
        <dbReference type="ARBA" id="ARBA00007430"/>
    </source>
</evidence>
<dbReference type="Gene3D" id="3.40.50.720">
    <property type="entry name" value="NAD(P)-binding Rossmann-like Domain"/>
    <property type="match status" value="2"/>
</dbReference>
<keyword evidence="2" id="KW-0472">Membrane</keyword>
<dbReference type="InterPro" id="IPR003869">
    <property type="entry name" value="Polysac_CapD-like"/>
</dbReference>
<accession>A0AA42CH79</accession>
<evidence type="ECO:0000256" key="2">
    <source>
        <dbReference type="SAM" id="Phobius"/>
    </source>
</evidence>
<comment type="caution">
    <text evidence="4">The sequence shown here is derived from an EMBL/GenBank/DDBJ whole genome shotgun (WGS) entry which is preliminary data.</text>
</comment>
<evidence type="ECO:0000259" key="3">
    <source>
        <dbReference type="Pfam" id="PF02719"/>
    </source>
</evidence>
<protein>
    <submittedName>
        <fullName evidence="4">Polysaccharide biosynthesis protein</fullName>
    </submittedName>
</protein>
<dbReference type="PANTHER" id="PTHR43318">
    <property type="entry name" value="UDP-N-ACETYLGLUCOSAMINE 4,6-DEHYDRATASE"/>
    <property type="match status" value="1"/>
</dbReference>
<dbReference type="Pfam" id="PF13727">
    <property type="entry name" value="CoA_binding_3"/>
    <property type="match status" value="1"/>
</dbReference>
<dbReference type="Pfam" id="PF02719">
    <property type="entry name" value="Polysacc_synt_2"/>
    <property type="match status" value="1"/>
</dbReference>
<keyword evidence="2" id="KW-1133">Transmembrane helix</keyword>
<dbReference type="Proteomes" id="UP001165667">
    <property type="component" value="Unassembled WGS sequence"/>
</dbReference>
<sequence length="652" mass="70978">MLRGAAFLHDVVMSAAAYVVALMLRLGADRFAHEFSDYLPPLLVFTAIAAIITPLTGLNAGIWRYASLTDLVAVMKAATATSVFFTLVYFVVARLEYVPRTSVIAAWAFMIIFLAGPRAVYRIWKSHRATGGGRFRRHLKPVLLIGASDQTEAFIRAVTERNDMPFDVLGVIDDSGRRTGRMLRGAKVLGTIEDIPDLVHRYGLKGRRPESLLLVKGERELGADKVELLLEQTRELGIDLLRLPNLADLRDADLSHIELKPIAIEDLLDREPVTFDLPRISQMVEGASILITGAGGSIGSELSRQLAALAPAKLTLIDASEFLLYSIDGDLRRAHPGLDIVARVGNVRERDTVHRLFEAARPDIVFHAAALKHVPIVEAQPLEGLHTNVIGTRNVADASIAFEVNAMVMVSTDKAVNPTNIMGASKRFAEMYCQALDVSESGNRTRFVTVRFGNVLGSAGSVVPLFEKQLKAGGPITVTHPDIERFFMTIPEACELVLQAAVQGLDPQTQRGGIFVLDMGKPVKIVDLAYKMIRLSGLRVEQDIKVVFTGLRPGEKLFEELFDARETLSPTGAAGIKAALPRLIELGEIARVTEGLEQTILAGDEVGACELLARTVREYTGRIPARTEISGTPASRELGVPQAIARAVALPT</sequence>
<dbReference type="EMBL" id="JAMOIM010000001">
    <property type="protein sequence ID" value="MCW6506994.1"/>
    <property type="molecule type" value="Genomic_DNA"/>
</dbReference>
<reference evidence="4" key="1">
    <citation type="submission" date="2022-05" db="EMBL/GenBank/DDBJ databases">
        <authorList>
            <person name="Pankratov T."/>
        </authorList>
    </citation>
    <scope>NUCLEOTIDE SEQUENCE</scope>
    <source>
        <strain evidence="4">BP6-180914</strain>
    </source>
</reference>
<dbReference type="CDD" id="cd05237">
    <property type="entry name" value="UDP_invert_4-6DH_SDR_e"/>
    <property type="match status" value="1"/>
</dbReference>
<dbReference type="PANTHER" id="PTHR43318:SF1">
    <property type="entry name" value="POLYSACCHARIDE BIOSYNTHESIS PROTEIN EPSC-RELATED"/>
    <property type="match status" value="1"/>
</dbReference>
<name>A0AA42CH79_9HYPH</name>
<gene>
    <name evidence="4" type="ORF">M8523_03050</name>
</gene>
<feature type="transmembrane region" description="Helical" evidence="2">
    <location>
        <begin position="38"/>
        <end position="59"/>
    </location>
</feature>
<feature type="transmembrane region" description="Helical" evidence="2">
    <location>
        <begin position="71"/>
        <end position="92"/>
    </location>
</feature>
<feature type="transmembrane region" description="Helical" evidence="2">
    <location>
        <begin position="7"/>
        <end position="26"/>
    </location>
</feature>
<feature type="transmembrane region" description="Helical" evidence="2">
    <location>
        <begin position="104"/>
        <end position="124"/>
    </location>
</feature>
<evidence type="ECO:0000313" key="4">
    <source>
        <dbReference type="EMBL" id="MCW6506994.1"/>
    </source>
</evidence>
<dbReference type="InterPro" id="IPR036291">
    <property type="entry name" value="NAD(P)-bd_dom_sf"/>
</dbReference>
<keyword evidence="5" id="KW-1185">Reference proteome</keyword>